<dbReference type="InterPro" id="IPR036877">
    <property type="entry name" value="SUI1_dom_sf"/>
</dbReference>
<feature type="region of interest" description="Disordered" evidence="3">
    <location>
        <begin position="1"/>
        <end position="54"/>
    </location>
</feature>
<evidence type="ECO:0000313" key="6">
    <source>
        <dbReference type="Proteomes" id="UP001162891"/>
    </source>
</evidence>
<dbReference type="InterPro" id="IPR005872">
    <property type="entry name" value="SUI1_arc_bac"/>
</dbReference>
<dbReference type="RefSeq" id="WP_248352956.1">
    <property type="nucleotide sequence ID" value="NZ_AP025591.1"/>
</dbReference>
<proteinExistence type="predicted"/>
<dbReference type="EMBL" id="AP025591">
    <property type="protein sequence ID" value="BDG04545.1"/>
    <property type="molecule type" value="Genomic_DNA"/>
</dbReference>
<evidence type="ECO:0000313" key="5">
    <source>
        <dbReference type="EMBL" id="BDG04545.1"/>
    </source>
</evidence>
<name>A0ABM7WYD0_9BACT</name>
<gene>
    <name evidence="5" type="ORF">AMOR_35410</name>
</gene>
<accession>A0ABM7WYD0</accession>
<feature type="compositionally biased region" description="Low complexity" evidence="3">
    <location>
        <begin position="37"/>
        <end position="54"/>
    </location>
</feature>
<evidence type="ECO:0000256" key="3">
    <source>
        <dbReference type="SAM" id="MobiDB-lite"/>
    </source>
</evidence>
<dbReference type="Pfam" id="PF01253">
    <property type="entry name" value="SUI1"/>
    <property type="match status" value="1"/>
</dbReference>
<keyword evidence="6" id="KW-1185">Reference proteome</keyword>
<keyword evidence="1" id="KW-0810">Translation regulation</keyword>
<sequence length="128" mass="13268">MTKKKPPVDAPAGPFNPALAALRDRLPAGYTPPAPSPAAAASSSPAPEKAPARAVVRMERKGRGGKEATVVEKLELAPKALAGWADALKRALGCGGGVEGDAIVVQGDQRDRVARWLEERGVRKVTIG</sequence>
<dbReference type="Gene3D" id="3.30.780.10">
    <property type="entry name" value="SUI1-like domain"/>
    <property type="match status" value="1"/>
</dbReference>
<dbReference type="PROSITE" id="PS50296">
    <property type="entry name" value="SUI1"/>
    <property type="match status" value="1"/>
</dbReference>
<reference evidence="6" key="1">
    <citation type="journal article" date="2022" name="Int. J. Syst. Evol. Microbiol.">
        <title>Anaeromyxobacter oryzae sp. nov., Anaeromyxobacter diazotrophicus sp. nov. and Anaeromyxobacter paludicola sp. nov., isolated from paddy soils.</title>
        <authorList>
            <person name="Itoh H."/>
            <person name="Xu Z."/>
            <person name="Mise K."/>
            <person name="Masuda Y."/>
            <person name="Ushijima N."/>
            <person name="Hayakawa C."/>
            <person name="Shiratori Y."/>
            <person name="Senoo K."/>
        </authorList>
    </citation>
    <scope>NUCLEOTIDE SEQUENCE [LARGE SCALE GENOMIC DNA]</scope>
    <source>
        <strain evidence="6">Red232</strain>
    </source>
</reference>
<feature type="domain" description="SUI1" evidence="4">
    <location>
        <begin position="55"/>
        <end position="121"/>
    </location>
</feature>
<dbReference type="CDD" id="cd11567">
    <property type="entry name" value="YciH_like"/>
    <property type="match status" value="1"/>
</dbReference>
<protein>
    <recommendedName>
        <fullName evidence="4">SUI1 domain-containing protein</fullName>
    </recommendedName>
</protein>
<evidence type="ECO:0000259" key="4">
    <source>
        <dbReference type="PROSITE" id="PS50296"/>
    </source>
</evidence>
<keyword evidence="2" id="KW-0648">Protein biosynthesis</keyword>
<dbReference type="SUPFAM" id="SSF55159">
    <property type="entry name" value="eIF1-like"/>
    <property type="match status" value="1"/>
</dbReference>
<evidence type="ECO:0000256" key="1">
    <source>
        <dbReference type="ARBA" id="ARBA00022845"/>
    </source>
</evidence>
<evidence type="ECO:0000256" key="2">
    <source>
        <dbReference type="ARBA" id="ARBA00022917"/>
    </source>
</evidence>
<feature type="compositionally biased region" description="Low complexity" evidence="3">
    <location>
        <begin position="17"/>
        <end position="29"/>
    </location>
</feature>
<organism evidence="5 6">
    <name type="scientific">Anaeromyxobacter oryzae</name>
    <dbReference type="NCBI Taxonomy" id="2918170"/>
    <lineage>
        <taxon>Bacteria</taxon>
        <taxon>Pseudomonadati</taxon>
        <taxon>Myxococcota</taxon>
        <taxon>Myxococcia</taxon>
        <taxon>Myxococcales</taxon>
        <taxon>Cystobacterineae</taxon>
        <taxon>Anaeromyxobacteraceae</taxon>
        <taxon>Anaeromyxobacter</taxon>
    </lineage>
</organism>
<dbReference type="Proteomes" id="UP001162891">
    <property type="component" value="Chromosome"/>
</dbReference>
<dbReference type="InterPro" id="IPR001950">
    <property type="entry name" value="SUI1"/>
</dbReference>